<dbReference type="PANTHER" id="PTHR10336">
    <property type="entry name" value="PHOSPHOINOSITIDE-SPECIFIC PHOSPHOLIPASE C FAMILY PROTEIN"/>
    <property type="match status" value="1"/>
</dbReference>
<dbReference type="Gene3D" id="1.10.238.10">
    <property type="entry name" value="EF-hand"/>
    <property type="match status" value="1"/>
</dbReference>
<evidence type="ECO:0000256" key="6">
    <source>
        <dbReference type="RuleBase" id="RU361133"/>
    </source>
</evidence>
<keyword evidence="2 6" id="KW-0378">Hydrolase</keyword>
<keyword evidence="9" id="KW-1185">Reference proteome</keyword>
<dbReference type="PROSITE" id="PS50007">
    <property type="entry name" value="PIPLC_X_DOMAIN"/>
    <property type="match status" value="1"/>
</dbReference>
<evidence type="ECO:0000256" key="1">
    <source>
        <dbReference type="ARBA" id="ARBA00001195"/>
    </source>
</evidence>
<dbReference type="Pfam" id="PF17787">
    <property type="entry name" value="PH_14"/>
    <property type="match status" value="1"/>
</dbReference>
<dbReference type="Pfam" id="PF22631">
    <property type="entry name" value="PLCB1-4-like_EFh"/>
    <property type="match status" value="1"/>
</dbReference>
<dbReference type="PANTHER" id="PTHR10336:SF149">
    <property type="entry name" value="1-PHOSPHATIDYLINOSITOL 4,5-BISPHOSPHATE PHOSPHODIESTERASE CLASSES I AND II"/>
    <property type="match status" value="1"/>
</dbReference>
<dbReference type="Proteomes" id="UP001209878">
    <property type="component" value="Unassembled WGS sequence"/>
</dbReference>
<evidence type="ECO:0000259" key="7">
    <source>
        <dbReference type="SMART" id="SM00148"/>
    </source>
</evidence>
<dbReference type="EMBL" id="JAODUO010000864">
    <property type="protein sequence ID" value="KAK2173609.1"/>
    <property type="molecule type" value="Genomic_DNA"/>
</dbReference>
<dbReference type="GO" id="GO:0016042">
    <property type="term" value="P:lipid catabolic process"/>
    <property type="evidence" value="ECO:0007669"/>
    <property type="project" value="UniProtKB-KW"/>
</dbReference>
<organism evidence="8 9">
    <name type="scientific">Ridgeia piscesae</name>
    <name type="common">Tubeworm</name>
    <dbReference type="NCBI Taxonomy" id="27915"/>
    <lineage>
        <taxon>Eukaryota</taxon>
        <taxon>Metazoa</taxon>
        <taxon>Spiralia</taxon>
        <taxon>Lophotrochozoa</taxon>
        <taxon>Annelida</taxon>
        <taxon>Polychaeta</taxon>
        <taxon>Sedentaria</taxon>
        <taxon>Canalipalpata</taxon>
        <taxon>Sabellida</taxon>
        <taxon>Siboglinidae</taxon>
        <taxon>Ridgeia</taxon>
    </lineage>
</organism>
<evidence type="ECO:0000256" key="4">
    <source>
        <dbReference type="ARBA" id="ARBA00023098"/>
    </source>
</evidence>
<dbReference type="Gene3D" id="3.20.20.190">
    <property type="entry name" value="Phosphatidylinositol (PI) phosphodiesterase"/>
    <property type="match status" value="1"/>
</dbReference>
<dbReference type="InterPro" id="IPR000909">
    <property type="entry name" value="PLipase_C_PInositol-sp_X_dom"/>
</dbReference>
<keyword evidence="5" id="KW-0807">Transducer</keyword>
<dbReference type="GO" id="GO:0004435">
    <property type="term" value="F:phosphatidylinositol-4,5-bisphosphate phospholipase C activity"/>
    <property type="evidence" value="ECO:0007669"/>
    <property type="project" value="UniProtKB-EC"/>
</dbReference>
<dbReference type="SUPFAM" id="SSF50729">
    <property type="entry name" value="PH domain-like"/>
    <property type="match status" value="1"/>
</dbReference>
<evidence type="ECO:0000313" key="9">
    <source>
        <dbReference type="Proteomes" id="UP001209878"/>
    </source>
</evidence>
<reference evidence="8" key="1">
    <citation type="journal article" date="2023" name="Mol. Biol. Evol.">
        <title>Third-Generation Sequencing Reveals the Adaptive Role of the Epigenome in Three Deep-Sea Polychaetes.</title>
        <authorList>
            <person name="Perez M."/>
            <person name="Aroh O."/>
            <person name="Sun Y."/>
            <person name="Lan Y."/>
            <person name="Juniper S.K."/>
            <person name="Young C.R."/>
            <person name="Angers B."/>
            <person name="Qian P.Y."/>
        </authorList>
    </citation>
    <scope>NUCLEOTIDE SEQUENCE</scope>
    <source>
        <strain evidence="8">R07B-5</strain>
    </source>
</reference>
<dbReference type="GO" id="GO:0005737">
    <property type="term" value="C:cytoplasm"/>
    <property type="evidence" value="ECO:0007669"/>
    <property type="project" value="TreeGrafter"/>
</dbReference>
<evidence type="ECO:0000256" key="5">
    <source>
        <dbReference type="ARBA" id="ARBA00023224"/>
    </source>
</evidence>
<comment type="catalytic activity">
    <reaction evidence="1 6">
        <text>a 1,2-diacyl-sn-glycero-3-phospho-(1D-myo-inositol-4,5-bisphosphate) + H2O = 1D-myo-inositol 1,4,5-trisphosphate + a 1,2-diacyl-sn-glycerol + H(+)</text>
        <dbReference type="Rhea" id="RHEA:33179"/>
        <dbReference type="ChEBI" id="CHEBI:15377"/>
        <dbReference type="ChEBI" id="CHEBI:15378"/>
        <dbReference type="ChEBI" id="CHEBI:17815"/>
        <dbReference type="ChEBI" id="CHEBI:58456"/>
        <dbReference type="ChEBI" id="CHEBI:203600"/>
        <dbReference type="EC" id="3.1.4.11"/>
    </reaction>
</comment>
<accession>A0AAD9KM16</accession>
<evidence type="ECO:0000313" key="8">
    <source>
        <dbReference type="EMBL" id="KAK2173609.1"/>
    </source>
</evidence>
<dbReference type="EC" id="3.1.4.11" evidence="6"/>
<dbReference type="SUPFAM" id="SSF47473">
    <property type="entry name" value="EF-hand"/>
    <property type="match status" value="1"/>
</dbReference>
<dbReference type="GO" id="GO:0051209">
    <property type="term" value="P:release of sequestered calcium ion into cytosol"/>
    <property type="evidence" value="ECO:0007669"/>
    <property type="project" value="TreeGrafter"/>
</dbReference>
<dbReference type="AlphaFoldDB" id="A0AAD9KM16"/>
<name>A0AAD9KM16_RIDPI</name>
<dbReference type="InterPro" id="IPR001192">
    <property type="entry name" value="PI-PLC_fam"/>
</dbReference>
<dbReference type="Pfam" id="PF00388">
    <property type="entry name" value="PI-PLC-X"/>
    <property type="match status" value="1"/>
</dbReference>
<keyword evidence="4 6" id="KW-0443">Lipid metabolism</keyword>
<proteinExistence type="predicted"/>
<dbReference type="Gene3D" id="2.30.29.240">
    <property type="match status" value="1"/>
</dbReference>
<dbReference type="PRINTS" id="PR00390">
    <property type="entry name" value="PHPHLIPASEC"/>
</dbReference>
<dbReference type="InterPro" id="IPR017946">
    <property type="entry name" value="PLC-like_Pdiesterase_TIM-brl"/>
</dbReference>
<gene>
    <name evidence="8" type="ORF">NP493_864g02015</name>
</gene>
<evidence type="ECO:0000256" key="2">
    <source>
        <dbReference type="ARBA" id="ARBA00022801"/>
    </source>
</evidence>
<dbReference type="SMART" id="SM00148">
    <property type="entry name" value="PLCXc"/>
    <property type="match status" value="1"/>
</dbReference>
<comment type="caution">
    <text evidence="8">The sequence shown here is derived from an EMBL/GenBank/DDBJ whole genome shotgun (WGS) entry which is preliminary data.</text>
</comment>
<dbReference type="GO" id="GO:0007186">
    <property type="term" value="P:G protein-coupled receptor signaling pathway"/>
    <property type="evidence" value="ECO:0007669"/>
    <property type="project" value="TreeGrafter"/>
</dbReference>
<keyword evidence="3 6" id="KW-0442">Lipid degradation</keyword>
<protein>
    <recommendedName>
        <fullName evidence="6">Phosphoinositide phospholipase C</fullName>
        <ecNumber evidence="6">3.1.4.11</ecNumber>
    </recommendedName>
</protein>
<dbReference type="SUPFAM" id="SSF51695">
    <property type="entry name" value="PLC-like phosphodiesterases"/>
    <property type="match status" value="1"/>
</dbReference>
<feature type="domain" description="Phosphatidylinositol-specific phospholipase C X" evidence="7">
    <location>
        <begin position="235"/>
        <end position="358"/>
    </location>
</feature>
<sequence length="404" mass="46531">MGCQDTSLEDKMLTIVHSTDTVNVSYTNFAANSREVAREWADELFRCATNLLALNRCPLSFLEKCYTKLCLVTSAEGMIPIKNIVRMFAQHRDDKKKIEKALEAAQLPTGKSDCLHPRKFPFRQFMSFYRHLCGRQEIDKIFYDLGSHKKPYLTAQQFVKFLNDEQRDPRLNEILYPYYDTEKAQAIIDHFELNPHMAIKDPEVPKGHLSQEGFLQYLLGEHNALITPEKLDLSEDMDQPLAHYFINSSHNTYLSGHQLTGRSSVEIYRQVLLTGCRCIELDCWDGHGADEEPIITHGFTMCTEILFKVGFTMCTEILFKVGFTMCTEILFKVGFTMCTEILFKVGFTMCTKILFKVGFTMCTEILFKVGFTICTEILFKVGFTMCTKILFKVDFTCAPRYSLR</sequence>
<dbReference type="GO" id="GO:0046488">
    <property type="term" value="P:phosphatidylinositol metabolic process"/>
    <property type="evidence" value="ECO:0007669"/>
    <property type="project" value="TreeGrafter"/>
</dbReference>
<dbReference type="GO" id="GO:0048015">
    <property type="term" value="P:phosphatidylinositol-mediated signaling"/>
    <property type="evidence" value="ECO:0007669"/>
    <property type="project" value="TreeGrafter"/>
</dbReference>
<dbReference type="InterPro" id="IPR011992">
    <property type="entry name" value="EF-hand-dom_pair"/>
</dbReference>
<evidence type="ECO:0000256" key="3">
    <source>
        <dbReference type="ARBA" id="ARBA00022963"/>
    </source>
</evidence>
<dbReference type="InterPro" id="IPR053945">
    <property type="entry name" value="PLCB1-4-like_EFh"/>
</dbReference>
<dbReference type="FunFam" id="3.20.20.190:FF:000084">
    <property type="match status" value="1"/>
</dbReference>
<dbReference type="InterPro" id="IPR037862">
    <property type="entry name" value="PLC-beta_PH"/>
</dbReference>